<evidence type="ECO:0000256" key="1">
    <source>
        <dbReference type="SAM" id="MobiDB-lite"/>
    </source>
</evidence>
<sequence>MQPSAGTAMSAAGRAARPPSSAGPPGPEHARRSRYDYENFSQFRGRCNAVNEPIFAAVPPRRKPGLAPSRRSGGPAAERVERGRLSEIRDSDPVYSSIPDTGLYSSSGVRKTARRDSLGLYKNQLYAGSALPECRLHLGDEPRDTDTDTGPDPEDAKTPPHPPTPHPSAPHPPGPHPPAPRGWMAPRTFWLGQLTVGAVVLMLFIPLLVTMATRGSCQACETKELRDQLQFLQGQVGDVATMVLNMQKKYGKPEAPPSLKPAESRRGPDGLTATGAAATRRPGPAAPTGGRLQPEVISDQDRIHKEWLNKGTNIPAAEDSVPAPAPTTDTPAAPLDPGTVQGNGFSGPGKIKPLVFPPRKSVTPPGPDPEEDPDSGGARNAKPAFNTITVYPRRPRGRILAPYRRF</sequence>
<feature type="compositionally biased region" description="Low complexity" evidence="1">
    <location>
        <begin position="272"/>
        <end position="291"/>
    </location>
</feature>
<keyword evidence="2" id="KW-0812">Transmembrane</keyword>
<gene>
    <name evidence="3" type="primary">Hypp4432</name>
    <name evidence="3" type="ORF">BLAG_LOCUS22964</name>
</gene>
<feature type="compositionally biased region" description="Low complexity" evidence="1">
    <location>
        <begin position="326"/>
        <end position="339"/>
    </location>
</feature>
<feature type="region of interest" description="Disordered" evidence="1">
    <location>
        <begin position="250"/>
        <end position="297"/>
    </location>
</feature>
<dbReference type="Proteomes" id="UP000838412">
    <property type="component" value="Chromosome 7"/>
</dbReference>
<feature type="region of interest" description="Disordered" evidence="1">
    <location>
        <begin position="1"/>
        <end position="36"/>
    </location>
</feature>
<proteinExistence type="predicted"/>
<reference evidence="3" key="1">
    <citation type="submission" date="2022-01" db="EMBL/GenBank/DDBJ databases">
        <authorList>
            <person name="Braso-Vives M."/>
        </authorList>
    </citation>
    <scope>NUCLEOTIDE SEQUENCE</scope>
</reference>
<feature type="transmembrane region" description="Helical" evidence="2">
    <location>
        <begin position="189"/>
        <end position="209"/>
    </location>
</feature>
<keyword evidence="2" id="KW-1133">Transmembrane helix</keyword>
<dbReference type="AlphaFoldDB" id="A0A8K0A7L0"/>
<feature type="compositionally biased region" description="Low complexity" evidence="1">
    <location>
        <begin position="1"/>
        <end position="20"/>
    </location>
</feature>
<feature type="region of interest" description="Disordered" evidence="1">
    <location>
        <begin position="58"/>
        <end position="111"/>
    </location>
</feature>
<keyword evidence="4" id="KW-1185">Reference proteome</keyword>
<protein>
    <submittedName>
        <fullName evidence="3">Hypp4432 protein</fullName>
    </submittedName>
</protein>
<organism evidence="3 4">
    <name type="scientific">Branchiostoma lanceolatum</name>
    <name type="common">Common lancelet</name>
    <name type="synonym">Amphioxus lanceolatum</name>
    <dbReference type="NCBI Taxonomy" id="7740"/>
    <lineage>
        <taxon>Eukaryota</taxon>
        <taxon>Metazoa</taxon>
        <taxon>Chordata</taxon>
        <taxon>Cephalochordata</taxon>
        <taxon>Leptocardii</taxon>
        <taxon>Amphioxiformes</taxon>
        <taxon>Branchiostomatidae</taxon>
        <taxon>Branchiostoma</taxon>
    </lineage>
</organism>
<keyword evidence="2" id="KW-0472">Membrane</keyword>
<accession>A0A8K0A7L0</accession>
<feature type="region of interest" description="Disordered" evidence="1">
    <location>
        <begin position="136"/>
        <end position="180"/>
    </location>
</feature>
<evidence type="ECO:0000313" key="4">
    <source>
        <dbReference type="Proteomes" id="UP000838412"/>
    </source>
</evidence>
<name>A0A8K0A7L0_BRALA</name>
<feature type="compositionally biased region" description="Basic and acidic residues" evidence="1">
    <location>
        <begin position="136"/>
        <end position="146"/>
    </location>
</feature>
<feature type="region of interest" description="Disordered" evidence="1">
    <location>
        <begin position="312"/>
        <end position="406"/>
    </location>
</feature>
<dbReference type="EMBL" id="OV696692">
    <property type="protein sequence ID" value="CAH1270779.1"/>
    <property type="molecule type" value="Genomic_DNA"/>
</dbReference>
<evidence type="ECO:0000256" key="2">
    <source>
        <dbReference type="SAM" id="Phobius"/>
    </source>
</evidence>
<feature type="compositionally biased region" description="Pro residues" evidence="1">
    <location>
        <begin position="159"/>
        <end position="180"/>
    </location>
</feature>
<evidence type="ECO:0000313" key="3">
    <source>
        <dbReference type="EMBL" id="CAH1270779.1"/>
    </source>
</evidence>
<dbReference type="OrthoDB" id="10496808at2759"/>
<feature type="compositionally biased region" description="Basic and acidic residues" evidence="1">
    <location>
        <begin position="78"/>
        <end position="92"/>
    </location>
</feature>